<dbReference type="OrthoDB" id="4570343at2"/>
<dbReference type="EMBL" id="OCNE01000031">
    <property type="protein sequence ID" value="SOD67450.1"/>
    <property type="molecule type" value="Genomic_DNA"/>
</dbReference>
<feature type="compositionally biased region" description="Polar residues" evidence="1">
    <location>
        <begin position="164"/>
        <end position="186"/>
    </location>
</feature>
<name>A0A286E986_9ACTN</name>
<keyword evidence="3" id="KW-1185">Reference proteome</keyword>
<dbReference type="InterPro" id="IPR032584">
    <property type="entry name" value="DUF4913"/>
</dbReference>
<evidence type="ECO:0008006" key="4">
    <source>
        <dbReference type="Google" id="ProtNLM"/>
    </source>
</evidence>
<feature type="region of interest" description="Disordered" evidence="1">
    <location>
        <begin position="149"/>
        <end position="186"/>
    </location>
</feature>
<dbReference type="Pfam" id="PF16259">
    <property type="entry name" value="DUF4913"/>
    <property type="match status" value="1"/>
</dbReference>
<gene>
    <name evidence="2" type="ORF">SAMN06297387_13121</name>
</gene>
<feature type="compositionally biased region" description="Polar residues" evidence="1">
    <location>
        <begin position="39"/>
        <end position="48"/>
    </location>
</feature>
<accession>A0A286E986</accession>
<reference evidence="2 3" key="1">
    <citation type="submission" date="2017-09" db="EMBL/GenBank/DDBJ databases">
        <authorList>
            <person name="Ehlers B."/>
            <person name="Leendertz F.H."/>
        </authorList>
    </citation>
    <scope>NUCLEOTIDE SEQUENCE [LARGE SCALE GENOMIC DNA]</scope>
    <source>
        <strain evidence="2 3">CGMCC 4.7095</strain>
    </source>
</reference>
<dbReference type="AlphaFoldDB" id="A0A286E986"/>
<protein>
    <recommendedName>
        <fullName evidence="4">DUF4913 domain-containing protein</fullName>
    </recommendedName>
</protein>
<dbReference type="RefSeq" id="WP_097234011.1">
    <property type="nucleotide sequence ID" value="NZ_OCNE01000031.1"/>
</dbReference>
<organism evidence="2 3">
    <name type="scientific">Streptomyces zhaozhouensis</name>
    <dbReference type="NCBI Taxonomy" id="1300267"/>
    <lineage>
        <taxon>Bacteria</taxon>
        <taxon>Bacillati</taxon>
        <taxon>Actinomycetota</taxon>
        <taxon>Actinomycetes</taxon>
        <taxon>Kitasatosporales</taxon>
        <taxon>Streptomycetaceae</taxon>
        <taxon>Streptomyces</taxon>
    </lineage>
</organism>
<proteinExistence type="predicted"/>
<dbReference type="Proteomes" id="UP000219072">
    <property type="component" value="Unassembled WGS sequence"/>
</dbReference>
<evidence type="ECO:0000313" key="2">
    <source>
        <dbReference type="EMBL" id="SOD67450.1"/>
    </source>
</evidence>
<sequence>MTDTPPTAEQLAEDVADLTATVNGLTAQLEETQRLAESLQGQGASPVSNGGGAEQPAAPPLILKLSGEEYDQELAALAIWVEYVLAPAFLNEISSSAPWCERWWEHLPAVARLHALWLAWQELTTPEAGGYTGPSVWARDHLRPTMDELRSPTGPFAACATKPGSANHSPLRQPTVQPLSQSSTSG</sequence>
<evidence type="ECO:0000313" key="3">
    <source>
        <dbReference type="Proteomes" id="UP000219072"/>
    </source>
</evidence>
<evidence type="ECO:0000256" key="1">
    <source>
        <dbReference type="SAM" id="MobiDB-lite"/>
    </source>
</evidence>
<feature type="region of interest" description="Disordered" evidence="1">
    <location>
        <begin position="34"/>
        <end position="55"/>
    </location>
</feature>